<evidence type="ECO:0000313" key="2">
    <source>
        <dbReference type="EMBL" id="CAB4202209.1"/>
    </source>
</evidence>
<name>A0A6J5RV25_9CAUD</name>
<sequence length="94" mass="10688">MSGHPTIITDGDTLTRAERERERERDAEMIDDLTRLEGECDDAITLAADLDGLLDLGEAHALMVKAKALVTDARQRMERFQSTPPLQYDFWRVI</sequence>
<feature type="compositionally biased region" description="Basic and acidic residues" evidence="1">
    <location>
        <begin position="13"/>
        <end position="26"/>
    </location>
</feature>
<protein>
    <submittedName>
        <fullName evidence="2">Uncharacterized protein</fullName>
    </submittedName>
</protein>
<gene>
    <name evidence="2" type="ORF">UFOVP1366_2</name>
</gene>
<proteinExistence type="predicted"/>
<feature type="region of interest" description="Disordered" evidence="1">
    <location>
        <begin position="1"/>
        <end position="26"/>
    </location>
</feature>
<reference evidence="2" key="1">
    <citation type="submission" date="2020-05" db="EMBL/GenBank/DDBJ databases">
        <authorList>
            <person name="Chiriac C."/>
            <person name="Salcher M."/>
            <person name="Ghai R."/>
            <person name="Kavagutti S V."/>
        </authorList>
    </citation>
    <scope>NUCLEOTIDE SEQUENCE</scope>
</reference>
<accession>A0A6J5RV25</accession>
<organism evidence="2">
    <name type="scientific">uncultured Caudovirales phage</name>
    <dbReference type="NCBI Taxonomy" id="2100421"/>
    <lineage>
        <taxon>Viruses</taxon>
        <taxon>Duplodnaviria</taxon>
        <taxon>Heunggongvirae</taxon>
        <taxon>Uroviricota</taxon>
        <taxon>Caudoviricetes</taxon>
        <taxon>Peduoviridae</taxon>
        <taxon>Maltschvirus</taxon>
        <taxon>Maltschvirus maltsch</taxon>
    </lineage>
</organism>
<dbReference type="EMBL" id="LR797326">
    <property type="protein sequence ID" value="CAB4202209.1"/>
    <property type="molecule type" value="Genomic_DNA"/>
</dbReference>
<evidence type="ECO:0000256" key="1">
    <source>
        <dbReference type="SAM" id="MobiDB-lite"/>
    </source>
</evidence>